<sequence length="220" mass="26495">MITPSDSEYKDTKLIRKGKKKLNQPFLELSNWINKKYAVKCINIIYDKIIPDNRPRLQVILEYEKDYLFFSTPDGFNFNDVLQDEISHKFIDIVNNNSSYKFETNSIFTVFSCFESIAKIEANMSIKEDEIENLLTEINDPSLWKIERCFESTVFFFYTNFQKYSSQIFQRRSLYTKKYFSILKQYDEFNYLTLENLSIGLDSKENFEKNFNGSWFNYWR</sequence>
<reference evidence="1" key="1">
    <citation type="journal article" date="2019" name="PLoS Negl. Trop. Dis.">
        <title>Revisiting the worldwide diversity of Leptospira species in the environment.</title>
        <authorList>
            <person name="Vincent A.T."/>
            <person name="Schiettekatte O."/>
            <person name="Bourhy P."/>
            <person name="Veyrier F.J."/>
            <person name="Picardeau M."/>
        </authorList>
    </citation>
    <scope>NUCLEOTIDE SEQUENCE [LARGE SCALE GENOMIC DNA]</scope>
    <source>
        <strain evidence="1">201800293</strain>
    </source>
</reference>
<dbReference type="AlphaFoldDB" id="A0A6N4Q6A1"/>
<dbReference type="EMBL" id="RQFF01000040">
    <property type="protein sequence ID" value="TGK65686.1"/>
    <property type="molecule type" value="Genomic_DNA"/>
</dbReference>
<accession>A0A6N4Q6A1</accession>
<comment type="caution">
    <text evidence="1">The sequence shown here is derived from an EMBL/GenBank/DDBJ whole genome shotgun (WGS) entry which is preliminary data.</text>
</comment>
<dbReference type="OrthoDB" id="345849at2"/>
<organism evidence="1 2">
    <name type="scientific">Leptospira kanakyensis</name>
    <dbReference type="NCBI Taxonomy" id="2484968"/>
    <lineage>
        <taxon>Bacteria</taxon>
        <taxon>Pseudomonadati</taxon>
        <taxon>Spirochaetota</taxon>
        <taxon>Spirochaetia</taxon>
        <taxon>Leptospirales</taxon>
        <taxon>Leptospiraceae</taxon>
        <taxon>Leptospira</taxon>
    </lineage>
</organism>
<evidence type="ECO:0000313" key="2">
    <source>
        <dbReference type="Proteomes" id="UP000297239"/>
    </source>
</evidence>
<dbReference type="RefSeq" id="WP_135633719.1">
    <property type="nucleotide sequence ID" value="NZ_RQFE01000022.1"/>
</dbReference>
<evidence type="ECO:0000313" key="1">
    <source>
        <dbReference type="EMBL" id="TGK65686.1"/>
    </source>
</evidence>
<dbReference type="Proteomes" id="UP000297239">
    <property type="component" value="Unassembled WGS sequence"/>
</dbReference>
<keyword evidence="2" id="KW-1185">Reference proteome</keyword>
<protein>
    <submittedName>
        <fullName evidence="1">Uncharacterized protein</fullName>
    </submittedName>
</protein>
<name>A0A6N4Q6A1_9LEPT</name>
<gene>
    <name evidence="1" type="ORF">EHQ18_19145</name>
</gene>
<proteinExistence type="predicted"/>